<dbReference type="Proteomes" id="UP001611494">
    <property type="component" value="Unassembled WGS sequence"/>
</dbReference>
<evidence type="ECO:0008006" key="4">
    <source>
        <dbReference type="Google" id="ProtNLM"/>
    </source>
</evidence>
<reference evidence="2 3" key="1">
    <citation type="submission" date="2024-10" db="EMBL/GenBank/DDBJ databases">
        <title>The Natural Products Discovery Center: Release of the First 8490 Sequenced Strains for Exploring Actinobacteria Biosynthetic Diversity.</title>
        <authorList>
            <person name="Kalkreuter E."/>
            <person name="Kautsar S.A."/>
            <person name="Yang D."/>
            <person name="Bader C.D."/>
            <person name="Teijaro C.N."/>
            <person name="Fluegel L."/>
            <person name="Davis C.M."/>
            <person name="Simpson J.R."/>
            <person name="Lauterbach L."/>
            <person name="Steele A.D."/>
            <person name="Gui C."/>
            <person name="Meng S."/>
            <person name="Li G."/>
            <person name="Viehrig K."/>
            <person name="Ye F."/>
            <person name="Su P."/>
            <person name="Kiefer A.F."/>
            <person name="Nichols A."/>
            <person name="Cepeda A.J."/>
            <person name="Yan W."/>
            <person name="Fan B."/>
            <person name="Jiang Y."/>
            <person name="Adhikari A."/>
            <person name="Zheng C.-J."/>
            <person name="Schuster L."/>
            <person name="Cowan T.M."/>
            <person name="Smanski M.J."/>
            <person name="Chevrette M.G."/>
            <person name="De Carvalho L.P.S."/>
            <person name="Shen B."/>
        </authorList>
    </citation>
    <scope>NUCLEOTIDE SEQUENCE [LARGE SCALE GENOMIC DNA]</scope>
    <source>
        <strain evidence="2 3">NPDC019377</strain>
    </source>
</reference>
<feature type="signal peptide" evidence="1">
    <location>
        <begin position="1"/>
        <end position="31"/>
    </location>
</feature>
<feature type="chain" id="PRO_5046795305" description="DUF732 domain-containing protein" evidence="1">
    <location>
        <begin position="32"/>
        <end position="116"/>
    </location>
</feature>
<sequence>MLKFLPAGAFAVLSGVALTLAGAVSGPVAQAVPIPGVAPESVLHARLALLGADRPDAAILGAQVCGTLRADPSAAGRLTARRQLTDAGVPAGFQEGWVLGTSVDVLCPELAPVLRA</sequence>
<organism evidence="2 3">
    <name type="scientific">Nocardia testacea</name>
    <dbReference type="NCBI Taxonomy" id="248551"/>
    <lineage>
        <taxon>Bacteria</taxon>
        <taxon>Bacillati</taxon>
        <taxon>Actinomycetota</taxon>
        <taxon>Actinomycetes</taxon>
        <taxon>Mycobacteriales</taxon>
        <taxon>Nocardiaceae</taxon>
        <taxon>Nocardia</taxon>
    </lineage>
</organism>
<evidence type="ECO:0000313" key="3">
    <source>
        <dbReference type="Proteomes" id="UP001611494"/>
    </source>
</evidence>
<evidence type="ECO:0000313" key="2">
    <source>
        <dbReference type="EMBL" id="MFI2231448.1"/>
    </source>
</evidence>
<proteinExistence type="predicted"/>
<gene>
    <name evidence="2" type="ORF">ACH49Z_16515</name>
</gene>
<name>A0ABW7VXZ0_9NOCA</name>
<accession>A0ABW7VXZ0</accession>
<dbReference type="EMBL" id="JBIRYL010000003">
    <property type="protein sequence ID" value="MFI2231448.1"/>
    <property type="molecule type" value="Genomic_DNA"/>
</dbReference>
<keyword evidence="3" id="KW-1185">Reference proteome</keyword>
<dbReference type="RefSeq" id="WP_397062623.1">
    <property type="nucleotide sequence ID" value="NZ_JBIRYL010000003.1"/>
</dbReference>
<keyword evidence="1" id="KW-0732">Signal</keyword>
<protein>
    <recommendedName>
        <fullName evidence="4">DUF732 domain-containing protein</fullName>
    </recommendedName>
</protein>
<evidence type="ECO:0000256" key="1">
    <source>
        <dbReference type="SAM" id="SignalP"/>
    </source>
</evidence>
<comment type="caution">
    <text evidence="2">The sequence shown here is derived from an EMBL/GenBank/DDBJ whole genome shotgun (WGS) entry which is preliminary data.</text>
</comment>